<evidence type="ECO:0000256" key="5">
    <source>
        <dbReference type="SAM" id="Phobius"/>
    </source>
</evidence>
<gene>
    <name evidence="6" type="ORF">EJ03DRAFT_279561</name>
</gene>
<dbReference type="OrthoDB" id="2102561at2759"/>
<name>A0A6G1KYE3_9PEZI</name>
<dbReference type="GO" id="GO:0006654">
    <property type="term" value="P:phosphatidic acid biosynthetic process"/>
    <property type="evidence" value="ECO:0007669"/>
    <property type="project" value="TreeGrafter"/>
</dbReference>
<evidence type="ECO:0000313" key="6">
    <source>
        <dbReference type="EMBL" id="KAF2765671.1"/>
    </source>
</evidence>
<keyword evidence="5" id="KW-1133">Transmembrane helix</keyword>
<dbReference type="PANTHER" id="PTHR44169">
    <property type="entry name" value="NADPH-DEPENDENT 1-ACYLDIHYDROXYACETONE PHOSPHATE REDUCTASE"/>
    <property type="match status" value="1"/>
</dbReference>
<keyword evidence="7" id="KW-1185">Reference proteome</keyword>
<evidence type="ECO:0000256" key="3">
    <source>
        <dbReference type="ARBA" id="ARBA00023002"/>
    </source>
</evidence>
<keyword evidence="5" id="KW-0812">Transmembrane</keyword>
<keyword evidence="3" id="KW-0560">Oxidoreductase</keyword>
<reference evidence="6" key="1">
    <citation type="journal article" date="2020" name="Stud. Mycol.">
        <title>101 Dothideomycetes genomes: a test case for predicting lifestyles and emergence of pathogens.</title>
        <authorList>
            <person name="Haridas S."/>
            <person name="Albert R."/>
            <person name="Binder M."/>
            <person name="Bloem J."/>
            <person name="Labutti K."/>
            <person name="Salamov A."/>
            <person name="Andreopoulos B."/>
            <person name="Baker S."/>
            <person name="Barry K."/>
            <person name="Bills G."/>
            <person name="Bluhm B."/>
            <person name="Cannon C."/>
            <person name="Castanera R."/>
            <person name="Culley D."/>
            <person name="Daum C."/>
            <person name="Ezra D."/>
            <person name="Gonzalez J."/>
            <person name="Henrissat B."/>
            <person name="Kuo A."/>
            <person name="Liang C."/>
            <person name="Lipzen A."/>
            <person name="Lutzoni F."/>
            <person name="Magnuson J."/>
            <person name="Mondo S."/>
            <person name="Nolan M."/>
            <person name="Ohm R."/>
            <person name="Pangilinan J."/>
            <person name="Park H.-J."/>
            <person name="Ramirez L."/>
            <person name="Alfaro M."/>
            <person name="Sun H."/>
            <person name="Tritt A."/>
            <person name="Yoshinaga Y."/>
            <person name="Zwiers L.-H."/>
            <person name="Turgeon B."/>
            <person name="Goodwin S."/>
            <person name="Spatafora J."/>
            <person name="Crous P."/>
            <person name="Grigoriev I."/>
        </authorList>
    </citation>
    <scope>NUCLEOTIDE SEQUENCE</scope>
    <source>
        <strain evidence="6">CBS 116005</strain>
    </source>
</reference>
<evidence type="ECO:0000256" key="4">
    <source>
        <dbReference type="RuleBase" id="RU000363"/>
    </source>
</evidence>
<comment type="similarity">
    <text evidence="1 4">Belongs to the short-chain dehydrogenases/reductases (SDR) family.</text>
</comment>
<dbReference type="PANTHER" id="PTHR44169:SF6">
    <property type="entry name" value="NADPH-DEPENDENT 1-ACYLDIHYDROXYACETONE PHOSPHATE REDUCTASE"/>
    <property type="match status" value="1"/>
</dbReference>
<proteinExistence type="inferred from homology"/>
<dbReference type="InterPro" id="IPR020904">
    <property type="entry name" value="Sc_DH/Rdtase_CS"/>
</dbReference>
<dbReference type="GO" id="GO:0005783">
    <property type="term" value="C:endoplasmic reticulum"/>
    <property type="evidence" value="ECO:0007669"/>
    <property type="project" value="TreeGrafter"/>
</dbReference>
<dbReference type="CDD" id="cd05374">
    <property type="entry name" value="17beta-HSD-like_SDR_c"/>
    <property type="match status" value="1"/>
</dbReference>
<organism evidence="6 7">
    <name type="scientific">Teratosphaeria nubilosa</name>
    <dbReference type="NCBI Taxonomy" id="161662"/>
    <lineage>
        <taxon>Eukaryota</taxon>
        <taxon>Fungi</taxon>
        <taxon>Dikarya</taxon>
        <taxon>Ascomycota</taxon>
        <taxon>Pezizomycotina</taxon>
        <taxon>Dothideomycetes</taxon>
        <taxon>Dothideomycetidae</taxon>
        <taxon>Mycosphaerellales</taxon>
        <taxon>Teratosphaeriaceae</taxon>
        <taxon>Teratosphaeria</taxon>
    </lineage>
</organism>
<dbReference type="SUPFAM" id="SSF51735">
    <property type="entry name" value="NAD(P)-binding Rossmann-fold domains"/>
    <property type="match status" value="1"/>
</dbReference>
<dbReference type="GO" id="GO:0004806">
    <property type="term" value="F:triacylglycerol lipase activity"/>
    <property type="evidence" value="ECO:0007669"/>
    <property type="project" value="TreeGrafter"/>
</dbReference>
<keyword evidence="2" id="KW-0521">NADP</keyword>
<dbReference type="Proteomes" id="UP000799436">
    <property type="component" value="Unassembled WGS sequence"/>
</dbReference>
<evidence type="ECO:0000313" key="7">
    <source>
        <dbReference type="Proteomes" id="UP000799436"/>
    </source>
</evidence>
<dbReference type="Gene3D" id="3.40.50.720">
    <property type="entry name" value="NAD(P)-binding Rossmann-like Domain"/>
    <property type="match status" value="1"/>
</dbReference>
<dbReference type="AlphaFoldDB" id="A0A6G1KYE3"/>
<evidence type="ECO:0000256" key="1">
    <source>
        <dbReference type="ARBA" id="ARBA00006484"/>
    </source>
</evidence>
<dbReference type="Pfam" id="PF00106">
    <property type="entry name" value="adh_short"/>
    <property type="match status" value="1"/>
</dbReference>
<sequence>QKTIVISCCSSGIGHALAREYKTQGLRVFATARKTSSIQDLADLGIETLPLEATSQESIRALYTEIATRTNGSLDYLVNNAGRNYTVPALDISLDEIRLTYETNVFAPMLLCQAFAPLLSAAKGTIIQIGSLAGKMPYVFGSVYNSTKAALHSYSDTLRIELAPFDVKVVTIVTGGVQSSIARTHRDLPEGLLYVPVAKQYERRLTHSQANGMPSVAYARSVARQTLGRGKDTVWERGGAGRVWFLSTFSPRKVMVSFFFLFIIFSLASRASDCRRVKRIS</sequence>
<protein>
    <submittedName>
        <fullName evidence="6">NAD(P)-binding protein</fullName>
    </submittedName>
</protein>
<dbReference type="PROSITE" id="PS00061">
    <property type="entry name" value="ADH_SHORT"/>
    <property type="match status" value="1"/>
</dbReference>
<dbReference type="GO" id="GO:0000140">
    <property type="term" value="F:acylglycerone-phosphate reductase (NADP+) activity"/>
    <property type="evidence" value="ECO:0007669"/>
    <property type="project" value="TreeGrafter"/>
</dbReference>
<feature type="non-terminal residue" evidence="6">
    <location>
        <position position="1"/>
    </location>
</feature>
<dbReference type="PRINTS" id="PR00080">
    <property type="entry name" value="SDRFAMILY"/>
</dbReference>
<keyword evidence="5" id="KW-0472">Membrane</keyword>
<accession>A0A6G1KYE3</accession>
<feature type="transmembrane region" description="Helical" evidence="5">
    <location>
        <begin position="254"/>
        <end position="271"/>
    </location>
</feature>
<dbReference type="GO" id="GO:0019433">
    <property type="term" value="P:triglyceride catabolic process"/>
    <property type="evidence" value="ECO:0007669"/>
    <property type="project" value="TreeGrafter"/>
</dbReference>
<dbReference type="GO" id="GO:0005811">
    <property type="term" value="C:lipid droplet"/>
    <property type="evidence" value="ECO:0007669"/>
    <property type="project" value="TreeGrafter"/>
</dbReference>
<dbReference type="EMBL" id="ML995886">
    <property type="protein sequence ID" value="KAF2765671.1"/>
    <property type="molecule type" value="Genomic_DNA"/>
</dbReference>
<dbReference type="InterPro" id="IPR036291">
    <property type="entry name" value="NAD(P)-bd_dom_sf"/>
</dbReference>
<evidence type="ECO:0000256" key="2">
    <source>
        <dbReference type="ARBA" id="ARBA00022857"/>
    </source>
</evidence>
<dbReference type="InterPro" id="IPR002347">
    <property type="entry name" value="SDR_fam"/>
</dbReference>
<dbReference type="PRINTS" id="PR00081">
    <property type="entry name" value="GDHRDH"/>
</dbReference>